<evidence type="ECO:0000256" key="1">
    <source>
        <dbReference type="SAM" id="MobiDB-lite"/>
    </source>
</evidence>
<protein>
    <submittedName>
        <fullName evidence="2">Uncharacterized protein</fullName>
    </submittedName>
</protein>
<evidence type="ECO:0000313" key="3">
    <source>
        <dbReference type="Proteomes" id="UP000799118"/>
    </source>
</evidence>
<sequence>MGSRDSERRDNKGSDKISLINEALLAILPAERALVIITKCRGLEEQLEASVRQELHSPLPSSSPPPPLSPAPLEQSHSDNEIVPTSNDNEVEIERKESLALANMHQRDLAQLNNPAAKAECERLWQALPSYPRPVELLEYWNAVEVLIKAESALKVTAEGDAPISLLRALGQSESAGRNVELGPLSPHAYFARRYARAIPHRSQGISMVL</sequence>
<keyword evidence="3" id="KW-1185">Reference proteome</keyword>
<dbReference type="Proteomes" id="UP000799118">
    <property type="component" value="Unassembled WGS sequence"/>
</dbReference>
<evidence type="ECO:0000313" key="2">
    <source>
        <dbReference type="EMBL" id="KAE9389504.1"/>
    </source>
</evidence>
<gene>
    <name evidence="2" type="ORF">BT96DRAFT_1003146</name>
</gene>
<proteinExistence type="predicted"/>
<reference evidence="2" key="1">
    <citation type="journal article" date="2019" name="Environ. Microbiol.">
        <title>Fungal ecological strategies reflected in gene transcription - a case study of two litter decomposers.</title>
        <authorList>
            <person name="Barbi F."/>
            <person name="Kohler A."/>
            <person name="Barry K."/>
            <person name="Baskaran P."/>
            <person name="Daum C."/>
            <person name="Fauchery L."/>
            <person name="Ihrmark K."/>
            <person name="Kuo A."/>
            <person name="LaButti K."/>
            <person name="Lipzen A."/>
            <person name="Morin E."/>
            <person name="Grigoriev I.V."/>
            <person name="Henrissat B."/>
            <person name="Lindahl B."/>
            <person name="Martin F."/>
        </authorList>
    </citation>
    <scope>NUCLEOTIDE SEQUENCE</scope>
    <source>
        <strain evidence="2">JB14</strain>
    </source>
</reference>
<dbReference type="EMBL" id="ML769693">
    <property type="protein sequence ID" value="KAE9389504.1"/>
    <property type="molecule type" value="Genomic_DNA"/>
</dbReference>
<dbReference type="AlphaFoldDB" id="A0A6A4GWM9"/>
<feature type="region of interest" description="Disordered" evidence="1">
    <location>
        <begin position="52"/>
        <end position="89"/>
    </location>
</feature>
<name>A0A6A4GWM9_9AGAR</name>
<accession>A0A6A4GWM9</accession>
<feature type="compositionally biased region" description="Pro residues" evidence="1">
    <location>
        <begin position="61"/>
        <end position="70"/>
    </location>
</feature>
<organism evidence="2 3">
    <name type="scientific">Gymnopus androsaceus JB14</name>
    <dbReference type="NCBI Taxonomy" id="1447944"/>
    <lineage>
        <taxon>Eukaryota</taxon>
        <taxon>Fungi</taxon>
        <taxon>Dikarya</taxon>
        <taxon>Basidiomycota</taxon>
        <taxon>Agaricomycotina</taxon>
        <taxon>Agaricomycetes</taxon>
        <taxon>Agaricomycetidae</taxon>
        <taxon>Agaricales</taxon>
        <taxon>Marasmiineae</taxon>
        <taxon>Omphalotaceae</taxon>
        <taxon>Gymnopus</taxon>
    </lineage>
</organism>